<dbReference type="InterPro" id="IPR017871">
    <property type="entry name" value="ABC_transporter-like_CS"/>
</dbReference>
<dbReference type="PROSITE" id="PS50893">
    <property type="entry name" value="ABC_TRANSPORTER_2"/>
    <property type="match status" value="2"/>
</dbReference>
<protein>
    <recommendedName>
        <fullName evidence="11">P-loop containing nucleoside triphosphate hydrolase protein</fullName>
    </recommendedName>
</protein>
<evidence type="ECO:0000256" key="4">
    <source>
        <dbReference type="ARBA" id="ARBA00022737"/>
    </source>
</evidence>
<evidence type="ECO:0000313" key="10">
    <source>
        <dbReference type="Proteomes" id="UP000242146"/>
    </source>
</evidence>
<dbReference type="AlphaFoldDB" id="A0A1X2GAK9"/>
<dbReference type="InterPro" id="IPR003439">
    <property type="entry name" value="ABC_transporter-like_ATP-bd"/>
</dbReference>
<dbReference type="Pfam" id="PF24984">
    <property type="entry name" value="HEAT_EF3_GNC1"/>
    <property type="match status" value="1"/>
</dbReference>
<keyword evidence="3" id="KW-0963">Cytoplasm</keyword>
<dbReference type="Gene3D" id="1.25.10.10">
    <property type="entry name" value="Leucine-rich Repeat Variant"/>
    <property type="match status" value="1"/>
</dbReference>
<keyword evidence="4" id="KW-0677">Repeat</keyword>
<dbReference type="FunFam" id="1.25.10.10:FF:000076">
    <property type="entry name" value="Elongation factor 3"/>
    <property type="match status" value="1"/>
</dbReference>
<feature type="domain" description="ABC transporter" evidence="8">
    <location>
        <begin position="461"/>
        <end position="681"/>
    </location>
</feature>
<evidence type="ECO:0000259" key="7">
    <source>
        <dbReference type="PROSITE" id="PS50013"/>
    </source>
</evidence>
<dbReference type="InterPro" id="IPR016024">
    <property type="entry name" value="ARM-type_fold"/>
</dbReference>
<reference evidence="9 10" key="1">
    <citation type="submission" date="2016-07" db="EMBL/GenBank/DDBJ databases">
        <title>Pervasive Adenine N6-methylation of Active Genes in Fungi.</title>
        <authorList>
            <consortium name="DOE Joint Genome Institute"/>
            <person name="Mondo S.J."/>
            <person name="Dannebaum R.O."/>
            <person name="Kuo R.C."/>
            <person name="Labutti K."/>
            <person name="Haridas S."/>
            <person name="Kuo A."/>
            <person name="Salamov A."/>
            <person name="Ahrendt S.R."/>
            <person name="Lipzen A."/>
            <person name="Sullivan W."/>
            <person name="Andreopoulos W.B."/>
            <person name="Clum A."/>
            <person name="Lindquist E."/>
            <person name="Daum C."/>
            <person name="Ramamoorthy G.K."/>
            <person name="Gryganskyi A."/>
            <person name="Culley D."/>
            <person name="Magnuson J.K."/>
            <person name="James T.Y."/>
            <person name="O'Malley M.A."/>
            <person name="Stajich J.E."/>
            <person name="Spatafora J.W."/>
            <person name="Visel A."/>
            <person name="Grigoriev I.V."/>
        </authorList>
    </citation>
    <scope>NUCLEOTIDE SEQUENCE [LARGE SCALE GENOMIC DNA]</scope>
    <source>
        <strain evidence="9 10">NRRL 3301</strain>
    </source>
</reference>
<dbReference type="InterPro" id="IPR015688">
    <property type="entry name" value="eEF3_ABC2_chromodomain-like"/>
</dbReference>
<dbReference type="PROSITE" id="PS00211">
    <property type="entry name" value="ABC_TRANSPORTER_1"/>
    <property type="match status" value="2"/>
</dbReference>
<feature type="domain" description="ABC transporter" evidence="8">
    <location>
        <begin position="701"/>
        <end position="1017"/>
    </location>
</feature>
<evidence type="ECO:0000256" key="5">
    <source>
        <dbReference type="ARBA" id="ARBA00022741"/>
    </source>
</evidence>
<dbReference type="Pfam" id="PF24987">
    <property type="entry name" value="HEAT_EF3_N"/>
    <property type="match status" value="1"/>
</dbReference>
<dbReference type="EMBL" id="MCGT01000026">
    <property type="protein sequence ID" value="ORX49394.1"/>
    <property type="molecule type" value="Genomic_DNA"/>
</dbReference>
<dbReference type="SUPFAM" id="SSF54160">
    <property type="entry name" value="Chromo domain-like"/>
    <property type="match status" value="1"/>
</dbReference>
<dbReference type="InterPro" id="IPR003593">
    <property type="entry name" value="AAA+_ATPase"/>
</dbReference>
<keyword evidence="6" id="KW-0067">ATP-binding</keyword>
<dbReference type="InterPro" id="IPR023780">
    <property type="entry name" value="Chromo_domain"/>
</dbReference>
<dbReference type="OrthoDB" id="2110130at2759"/>
<evidence type="ECO:0000256" key="2">
    <source>
        <dbReference type="ARBA" id="ARBA00011054"/>
    </source>
</evidence>
<dbReference type="Pfam" id="PF00385">
    <property type="entry name" value="Chromo"/>
    <property type="match status" value="1"/>
</dbReference>
<dbReference type="CDD" id="cd03221">
    <property type="entry name" value="ABCF_EF-3"/>
    <property type="match status" value="1"/>
</dbReference>
<dbReference type="Proteomes" id="UP000242146">
    <property type="component" value="Unassembled WGS sequence"/>
</dbReference>
<keyword evidence="10" id="KW-1185">Reference proteome</keyword>
<organism evidence="9 10">
    <name type="scientific">Hesseltinella vesiculosa</name>
    <dbReference type="NCBI Taxonomy" id="101127"/>
    <lineage>
        <taxon>Eukaryota</taxon>
        <taxon>Fungi</taxon>
        <taxon>Fungi incertae sedis</taxon>
        <taxon>Mucoromycota</taxon>
        <taxon>Mucoromycotina</taxon>
        <taxon>Mucoromycetes</taxon>
        <taxon>Mucorales</taxon>
        <taxon>Cunninghamellaceae</taxon>
        <taxon>Hesseltinella</taxon>
    </lineage>
</organism>
<dbReference type="InterPro" id="IPR050611">
    <property type="entry name" value="ABCF"/>
</dbReference>
<dbReference type="SUPFAM" id="SSF48371">
    <property type="entry name" value="ARM repeat"/>
    <property type="match status" value="1"/>
</dbReference>
<comment type="subcellular location">
    <subcellularLocation>
        <location evidence="1">Cytoplasm</location>
    </subcellularLocation>
</comment>
<dbReference type="GO" id="GO:0005524">
    <property type="term" value="F:ATP binding"/>
    <property type="evidence" value="ECO:0007669"/>
    <property type="project" value="UniProtKB-KW"/>
</dbReference>
<proteinExistence type="inferred from homology"/>
<dbReference type="PANTHER" id="PTHR19211:SF14">
    <property type="entry name" value="ATP-BINDING CASSETTE SUB-FAMILY F MEMBER 1"/>
    <property type="match status" value="1"/>
</dbReference>
<dbReference type="InterPro" id="IPR011989">
    <property type="entry name" value="ARM-like"/>
</dbReference>
<name>A0A1X2GAK9_9FUNG</name>
<dbReference type="FunFam" id="2.40.50.990:FF:000002">
    <property type="entry name" value="mRNA export factor elf1"/>
    <property type="match status" value="1"/>
</dbReference>
<sequence>MPIEDIAAEVNVLFEQINKAPTTEEVDAAAHALADLVKKRGLIMLKHHAILQRLETSTKNKKSGMERESGLLGFNALASDIKEPIVPVMLQYLPLFMDLLADKGAVVQEAAEMACRSLIDHCPPEAAGILLPYLYQGMGTKLVYENGSMSSPIPTNVSKKWQTKIGALKLLKRFTERAGDQVGDKLPELIPIVSNCLADTKKEVATEADRTMRAVCKIGGNPDIEKHIKDLVICMADPTHVPATIEKLAGTTFVAEVNGPTLAIMVPLLVRALNERSTLLLRQTVIIVDNLCKLVRDPRTAAQFLPQLYPGVEHQATGAAFPEIRALGEQARQTLEAAGGHLEGDEANNVQGNTSSLLSLDQVSSVCKAQVKTVQFFLDSFFNPVIDFVSVCAADLVRQEVFVVDTWTKTLDIYLRTFLLEPDVPKVVQAVVDELHKMWKERSGDEGEEDAFDHQDGEELCCVDDFSLAYGTRMLLNHTKLKLHRGQRYGICGHNGAGKSTLLRSIHQGKVEGFPTQDQVRTAMVDYTAQRDDLESSVVNYIANDPLLKHVERSEIVDTLAAYGFDDARMAVPVNTLSGGWKMKVELARAMISKADILLLDEPTNHLDVENVKWLADYLVSNTQVTCLIISHDSGFLDAVCTQILHYEKKKLRLYHGNLSQFVAKHPAAKTYYTLEASTVEFSFPKPTVLQGVRSRTKAILKMSDCTFSYPGTDKITLHNASCALSLSSRVAVLGQNGAGKSTLIKLLTGEVTAQTGSVWRHPALRIGYIAQHAFHHLEQHMEKTPMDYLQWRYATGEDKEVLEKETRQWSADEQARMDSYIEVAEGDKRQIEALLGRAKYKKTFQYEIKWRNLRHKNNSWFTREKLLDLGFQKLVQQFDDKEASREGLMYRDLAVPDLRQHFQDIGLDADIAQYSKISELSGGQKVKVVIAGAMWSCCHVLIMDEPTNFLDRDAIGGLANAIKKWEGAVVMISHSQEFVGSLCPESWLMEAGHLKCEGDSAVVEDDKKIDEAKIKTKMAKKKKKTRNELKAREERRRLRHLQFLSTGVREPDTDSD</sequence>
<dbReference type="GO" id="GO:0016887">
    <property type="term" value="F:ATP hydrolysis activity"/>
    <property type="evidence" value="ECO:0007669"/>
    <property type="project" value="InterPro"/>
</dbReference>
<accession>A0A1X2GAK9</accession>
<evidence type="ECO:0000256" key="1">
    <source>
        <dbReference type="ARBA" id="ARBA00004496"/>
    </source>
</evidence>
<dbReference type="Gene3D" id="2.40.50.990">
    <property type="match status" value="1"/>
</dbReference>
<evidence type="ECO:0008006" key="11">
    <source>
        <dbReference type="Google" id="ProtNLM"/>
    </source>
</evidence>
<keyword evidence="5" id="KW-0547">Nucleotide-binding</keyword>
<evidence type="ECO:0000256" key="6">
    <source>
        <dbReference type="ARBA" id="ARBA00022840"/>
    </source>
</evidence>
<dbReference type="InterPro" id="IPR000953">
    <property type="entry name" value="Chromo/chromo_shadow_dom"/>
</dbReference>
<dbReference type="PANTHER" id="PTHR19211">
    <property type="entry name" value="ATP-BINDING TRANSPORT PROTEIN-RELATED"/>
    <property type="match status" value="1"/>
</dbReference>
<dbReference type="STRING" id="101127.A0A1X2GAK9"/>
<dbReference type="InterPro" id="IPR027417">
    <property type="entry name" value="P-loop_NTPase"/>
</dbReference>
<comment type="similarity">
    <text evidence="2">Belongs to the ABC transporter superfamily. ABCF family. EF3 subfamily.</text>
</comment>
<dbReference type="InterPro" id="IPR016197">
    <property type="entry name" value="Chromo-like_dom_sf"/>
</dbReference>
<dbReference type="PROSITE" id="PS50013">
    <property type="entry name" value="CHROMO_2"/>
    <property type="match status" value="1"/>
</dbReference>
<gene>
    <name evidence="9" type="ORF">DM01DRAFT_1338079</name>
</gene>
<dbReference type="Pfam" id="PF00005">
    <property type="entry name" value="ABC_tran"/>
    <property type="match status" value="2"/>
</dbReference>
<dbReference type="SMART" id="SM00298">
    <property type="entry name" value="CHROMO"/>
    <property type="match status" value="1"/>
</dbReference>
<dbReference type="SUPFAM" id="SSF52540">
    <property type="entry name" value="P-loop containing nucleoside triphosphate hydrolases"/>
    <property type="match status" value="2"/>
</dbReference>
<evidence type="ECO:0000259" key="8">
    <source>
        <dbReference type="PROSITE" id="PS50893"/>
    </source>
</evidence>
<dbReference type="InterPro" id="IPR047038">
    <property type="entry name" value="eEF3_chromodomain-like_sf"/>
</dbReference>
<feature type="domain" description="Chromo" evidence="7">
    <location>
        <begin position="830"/>
        <end position="891"/>
    </location>
</feature>
<dbReference type="FunFam" id="3.40.50.300:FF:000193">
    <property type="entry name" value="Probable Elongation factor 3"/>
    <property type="match status" value="1"/>
</dbReference>
<evidence type="ECO:0000256" key="3">
    <source>
        <dbReference type="ARBA" id="ARBA00022490"/>
    </source>
</evidence>
<comment type="caution">
    <text evidence="9">The sequence shown here is derived from an EMBL/GenBank/DDBJ whole genome shotgun (WGS) entry which is preliminary data.</text>
</comment>
<evidence type="ECO:0000313" key="9">
    <source>
        <dbReference type="EMBL" id="ORX49394.1"/>
    </source>
</evidence>
<dbReference type="CDD" id="cd18626">
    <property type="entry name" value="CD_eEF3"/>
    <property type="match status" value="1"/>
</dbReference>
<dbReference type="SMART" id="SM00382">
    <property type="entry name" value="AAA"/>
    <property type="match status" value="2"/>
</dbReference>
<dbReference type="GO" id="GO:0005737">
    <property type="term" value="C:cytoplasm"/>
    <property type="evidence" value="ECO:0007669"/>
    <property type="project" value="UniProtKB-SubCell"/>
</dbReference>
<dbReference type="Gene3D" id="3.40.50.300">
    <property type="entry name" value="P-loop containing nucleotide triphosphate hydrolases"/>
    <property type="match status" value="2"/>
</dbReference>